<dbReference type="Pfam" id="PF08240">
    <property type="entry name" value="ADH_N"/>
    <property type="match status" value="1"/>
</dbReference>
<dbReference type="PANTHER" id="PTHR42683">
    <property type="entry name" value="ALDEHYDE REDUCTASE"/>
    <property type="match status" value="1"/>
</dbReference>
<gene>
    <name evidence="10" type="ORF">MBSD_2262</name>
    <name evidence="11" type="ORF">MBSD_n1539</name>
</gene>
<dbReference type="AlphaFoldDB" id="A0A0K8QNG5"/>
<dbReference type="EMBL" id="DF970195">
    <property type="protein sequence ID" value="GAP66236.1"/>
    <property type="molecule type" value="Genomic_DNA"/>
</dbReference>
<dbReference type="SUPFAM" id="SSF51735">
    <property type="entry name" value="NAD(P)-binding Rossmann-fold domains"/>
    <property type="match status" value="1"/>
</dbReference>
<evidence type="ECO:0000259" key="9">
    <source>
        <dbReference type="SMART" id="SM00829"/>
    </source>
</evidence>
<dbReference type="OrthoDB" id="9771084at2"/>
<feature type="domain" description="Enoyl reductase (ER)" evidence="9">
    <location>
        <begin position="13"/>
        <end position="335"/>
    </location>
</feature>
<keyword evidence="4 8" id="KW-0862">Zinc</keyword>
<organism evidence="11">
    <name type="scientific">Mizugakiibacter sediminis</name>
    <dbReference type="NCBI Taxonomy" id="1475481"/>
    <lineage>
        <taxon>Bacteria</taxon>
        <taxon>Pseudomonadati</taxon>
        <taxon>Pseudomonadota</taxon>
        <taxon>Gammaproteobacteria</taxon>
        <taxon>Lysobacterales</taxon>
        <taxon>Rhodanobacteraceae</taxon>
        <taxon>Mizugakiibacter</taxon>
    </lineage>
</organism>
<keyword evidence="5" id="KW-0521">NADP</keyword>
<proteinExistence type="inferred from homology"/>
<evidence type="ECO:0000313" key="10">
    <source>
        <dbReference type="EMBL" id="GAN45710.1"/>
    </source>
</evidence>
<dbReference type="EC" id="1.1.1.2" evidence="7"/>
<evidence type="ECO:0000256" key="4">
    <source>
        <dbReference type="ARBA" id="ARBA00022833"/>
    </source>
</evidence>
<evidence type="ECO:0000256" key="6">
    <source>
        <dbReference type="ARBA" id="ARBA00023002"/>
    </source>
</evidence>
<sequence>MTTIRAWAAPRAGAALEPFAYDPGPLGADEVEVAVESCGLCHSDLSMLDDVWRRGAYPLVPGHEAIGRIVACGSAVPQAARAVGQRVGIGWNASSCMHCAQCVAGDAHLCADGGETIVGRHGGFAERVRCQWTWATPLPEGIDAATAGPLFCAGITVFSPLVEFGVRPTDRVAVAGIGGLGHLALQFLRAWGCEVTALSSTAAKRAEARALGAHHAVDSRSREALRALYGTFDFVLVTVNVPLDWHALLKTLAPRGRLHFVGTVLEPPALPVPHLIGGQKQVSGSPMGRPATVAAMLRFCARHGIAPRVERFPMAQANAALAHLRAGRARYRVVLDADFA</sequence>
<evidence type="ECO:0000256" key="3">
    <source>
        <dbReference type="ARBA" id="ARBA00022723"/>
    </source>
</evidence>
<dbReference type="Gene3D" id="3.40.50.720">
    <property type="entry name" value="NAD(P)-binding Rossmann-like Domain"/>
    <property type="match status" value="1"/>
</dbReference>
<dbReference type="FunFam" id="3.90.180.10:FF:000018">
    <property type="entry name" value="NAD(P)-dependent alcohol dehydrogenase"/>
    <property type="match status" value="1"/>
</dbReference>
<dbReference type="InterPro" id="IPR013154">
    <property type="entry name" value="ADH-like_N"/>
</dbReference>
<reference evidence="11" key="2">
    <citation type="submission" date="2015-08" db="EMBL/GenBank/DDBJ databases">
        <title>Complete DNA Sequence of Pseudomonas syringae pv. actinidiae, the Causal Agent of Kiwifruit Canker Disease.</title>
        <authorList>
            <person name="Rikkerink E.H.A."/>
            <person name="Fineran P.C."/>
        </authorList>
    </citation>
    <scope>NUCLEOTIDE SEQUENCE</scope>
    <source>
        <strain evidence="11">SkMP5</strain>
    </source>
</reference>
<evidence type="ECO:0000313" key="12">
    <source>
        <dbReference type="Proteomes" id="UP000253740"/>
    </source>
</evidence>
<evidence type="ECO:0000256" key="7">
    <source>
        <dbReference type="ARBA" id="ARBA00024074"/>
    </source>
</evidence>
<dbReference type="InterPro" id="IPR002328">
    <property type="entry name" value="ADH_Zn_CS"/>
</dbReference>
<dbReference type="GO" id="GO:0008106">
    <property type="term" value="F:alcohol dehydrogenase (NADP+) activity"/>
    <property type="evidence" value="ECO:0007669"/>
    <property type="project" value="UniProtKB-EC"/>
</dbReference>
<dbReference type="Proteomes" id="UP000253740">
    <property type="component" value="Unassembled WGS sequence"/>
</dbReference>
<reference evidence="10" key="1">
    <citation type="submission" date="2015-03" db="EMBL/GenBank/DDBJ databases">
        <title>Draft genome sequence of Mizugakiibacter sediminis skMP5.</title>
        <authorList>
            <person name="Watanabe T."/>
            <person name="Kojima H."/>
            <person name="Fukui M."/>
        </authorList>
    </citation>
    <scope>NUCLEOTIDE SEQUENCE</scope>
    <source>
        <strain evidence="10">SkMP5</strain>
    </source>
</reference>
<dbReference type="STRING" id="1475481.GCA_000953855_01568"/>
<evidence type="ECO:0000256" key="1">
    <source>
        <dbReference type="ARBA" id="ARBA00001947"/>
    </source>
</evidence>
<dbReference type="InterPro" id="IPR011032">
    <property type="entry name" value="GroES-like_sf"/>
</dbReference>
<dbReference type="RefSeq" id="WP_062536730.1">
    <property type="nucleotide sequence ID" value="NZ_DF970195.1"/>
</dbReference>
<name>A0A0K8QNG5_9GAMM</name>
<comment type="similarity">
    <text evidence="2 8">Belongs to the zinc-containing alcohol dehydrogenase family.</text>
</comment>
<dbReference type="InterPro" id="IPR020843">
    <property type="entry name" value="ER"/>
</dbReference>
<keyword evidence="3 8" id="KW-0479">Metal-binding</keyword>
<accession>A0A0K8QNG5</accession>
<dbReference type="EMBL" id="DF952382">
    <property type="protein sequence ID" value="GAN45710.1"/>
    <property type="molecule type" value="Genomic_DNA"/>
</dbReference>
<dbReference type="SMART" id="SM00829">
    <property type="entry name" value="PKS_ER"/>
    <property type="match status" value="1"/>
</dbReference>
<dbReference type="PROSITE" id="PS00059">
    <property type="entry name" value="ADH_ZINC"/>
    <property type="match status" value="1"/>
</dbReference>
<dbReference type="GO" id="GO:0008270">
    <property type="term" value="F:zinc ion binding"/>
    <property type="evidence" value="ECO:0007669"/>
    <property type="project" value="InterPro"/>
</dbReference>
<evidence type="ECO:0000256" key="5">
    <source>
        <dbReference type="ARBA" id="ARBA00022857"/>
    </source>
</evidence>
<dbReference type="SUPFAM" id="SSF50129">
    <property type="entry name" value="GroES-like"/>
    <property type="match status" value="1"/>
</dbReference>
<comment type="cofactor">
    <cofactor evidence="1 8">
        <name>Zn(2+)</name>
        <dbReference type="ChEBI" id="CHEBI:29105"/>
    </cofactor>
</comment>
<dbReference type="InterPro" id="IPR047109">
    <property type="entry name" value="CAD-like"/>
</dbReference>
<keyword evidence="12" id="KW-1185">Reference proteome</keyword>
<dbReference type="InterPro" id="IPR036291">
    <property type="entry name" value="NAD(P)-bd_dom_sf"/>
</dbReference>
<dbReference type="FunFam" id="3.40.50.720:FF:000022">
    <property type="entry name" value="Cinnamyl alcohol dehydrogenase"/>
    <property type="match status" value="1"/>
</dbReference>
<dbReference type="Gene3D" id="3.90.180.10">
    <property type="entry name" value="Medium-chain alcohol dehydrogenases, catalytic domain"/>
    <property type="match status" value="1"/>
</dbReference>
<evidence type="ECO:0000256" key="8">
    <source>
        <dbReference type="RuleBase" id="RU361277"/>
    </source>
</evidence>
<dbReference type="CDD" id="cd05283">
    <property type="entry name" value="CAD1"/>
    <property type="match status" value="1"/>
</dbReference>
<evidence type="ECO:0000256" key="2">
    <source>
        <dbReference type="ARBA" id="ARBA00008072"/>
    </source>
</evidence>
<dbReference type="InterPro" id="IPR013149">
    <property type="entry name" value="ADH-like_C"/>
</dbReference>
<evidence type="ECO:0000313" key="11">
    <source>
        <dbReference type="EMBL" id="GAP66236.1"/>
    </source>
</evidence>
<dbReference type="Pfam" id="PF00107">
    <property type="entry name" value="ADH_zinc_N"/>
    <property type="match status" value="1"/>
</dbReference>
<dbReference type="HOGENOM" id="CLU_026673_20_2_6"/>
<keyword evidence="6" id="KW-0560">Oxidoreductase</keyword>
<protein>
    <recommendedName>
        <fullName evidence="7">alcohol dehydrogenase (NADP(+))</fullName>
        <ecNumber evidence="7">1.1.1.2</ecNumber>
    </recommendedName>
</protein>